<evidence type="ECO:0000256" key="5">
    <source>
        <dbReference type="SAM" id="Phobius"/>
    </source>
</evidence>
<dbReference type="SUPFAM" id="SSF161084">
    <property type="entry name" value="MAPEG domain-like"/>
    <property type="match status" value="1"/>
</dbReference>
<dbReference type="RefSeq" id="WP_138577435.1">
    <property type="nucleotide sequence ID" value="NZ_CP040818.1"/>
</dbReference>
<feature type="transmembrane region" description="Helical" evidence="5">
    <location>
        <begin position="6"/>
        <end position="26"/>
    </location>
</feature>
<dbReference type="Proteomes" id="UP000305888">
    <property type="component" value="Chromosome"/>
</dbReference>
<dbReference type="InterPro" id="IPR023352">
    <property type="entry name" value="MAPEG-like_dom_sf"/>
</dbReference>
<dbReference type="KEGG" id="ppru:FDP22_03595"/>
<evidence type="ECO:0000256" key="3">
    <source>
        <dbReference type="ARBA" id="ARBA00022989"/>
    </source>
</evidence>
<evidence type="ECO:0000313" key="6">
    <source>
        <dbReference type="EMBL" id="QDL90951.1"/>
    </source>
</evidence>
<evidence type="ECO:0000313" key="7">
    <source>
        <dbReference type="Proteomes" id="UP000305888"/>
    </source>
</evidence>
<feature type="transmembrane region" description="Helical" evidence="5">
    <location>
        <begin position="65"/>
        <end position="93"/>
    </location>
</feature>
<comment type="subcellular location">
    <subcellularLocation>
        <location evidence="1">Membrane</location>
    </subcellularLocation>
</comment>
<dbReference type="Gene3D" id="1.20.120.550">
    <property type="entry name" value="Membrane associated eicosanoid/glutathione metabolism-like domain"/>
    <property type="match status" value="1"/>
</dbReference>
<keyword evidence="2 5" id="KW-0812">Transmembrane</keyword>
<dbReference type="Pfam" id="PF01124">
    <property type="entry name" value="MAPEG"/>
    <property type="match status" value="1"/>
</dbReference>
<evidence type="ECO:0000256" key="2">
    <source>
        <dbReference type="ARBA" id="ARBA00022692"/>
    </source>
</evidence>
<dbReference type="AlphaFoldDB" id="A0A5B8FGA4"/>
<keyword evidence="4 5" id="KW-0472">Membrane</keyword>
<dbReference type="PANTHER" id="PTHR35371">
    <property type="entry name" value="INNER MEMBRANE PROTEIN"/>
    <property type="match status" value="1"/>
</dbReference>
<dbReference type="PANTHER" id="PTHR35371:SF1">
    <property type="entry name" value="BLR7753 PROTEIN"/>
    <property type="match status" value="1"/>
</dbReference>
<organism evidence="6 7">
    <name type="scientific">Paroceanicella profunda</name>
    <dbReference type="NCBI Taxonomy" id="2579971"/>
    <lineage>
        <taxon>Bacteria</taxon>
        <taxon>Pseudomonadati</taxon>
        <taxon>Pseudomonadota</taxon>
        <taxon>Alphaproteobacteria</taxon>
        <taxon>Rhodobacterales</taxon>
        <taxon>Paracoccaceae</taxon>
        <taxon>Paroceanicella</taxon>
    </lineage>
</organism>
<proteinExistence type="predicted"/>
<protein>
    <submittedName>
        <fullName evidence="6">MAPEG family protein</fullName>
    </submittedName>
</protein>
<accession>A0A5B8FGA4</accession>
<sequence length="131" mass="13421">MTGGSEITVLALGGLLVVAQYVLMAVPANLQLGPAVTTGPRDTPLALTGVAGRLHRALGNMHEALLLYAVAAVSVTLLDATSGLTAVCAWVWFGARVAYVPCYALGLSPWRSIAFVIGFGAATLMLIAALV</sequence>
<name>A0A5B8FGA4_9RHOB</name>
<dbReference type="GO" id="GO:0016020">
    <property type="term" value="C:membrane"/>
    <property type="evidence" value="ECO:0007669"/>
    <property type="project" value="UniProtKB-SubCell"/>
</dbReference>
<dbReference type="EMBL" id="CP040818">
    <property type="protein sequence ID" value="QDL90951.1"/>
    <property type="molecule type" value="Genomic_DNA"/>
</dbReference>
<feature type="transmembrane region" description="Helical" evidence="5">
    <location>
        <begin position="113"/>
        <end position="130"/>
    </location>
</feature>
<reference evidence="6 7" key="1">
    <citation type="submission" date="2019-06" db="EMBL/GenBank/DDBJ databases">
        <title>Genome sequence of Rhodobacteraceae bacterium D4M1.</title>
        <authorList>
            <person name="Cao J."/>
        </authorList>
    </citation>
    <scope>NUCLEOTIDE SEQUENCE [LARGE SCALE GENOMIC DNA]</scope>
    <source>
        <strain evidence="6 7">D4M1</strain>
    </source>
</reference>
<keyword evidence="7" id="KW-1185">Reference proteome</keyword>
<dbReference type="InterPro" id="IPR001129">
    <property type="entry name" value="Membr-assoc_MAPEG"/>
</dbReference>
<gene>
    <name evidence="6" type="ORF">FDP22_03595</name>
</gene>
<keyword evidence="3 5" id="KW-1133">Transmembrane helix</keyword>
<dbReference type="OrthoDB" id="7743618at2"/>
<evidence type="ECO:0000256" key="4">
    <source>
        <dbReference type="ARBA" id="ARBA00023136"/>
    </source>
</evidence>
<evidence type="ECO:0000256" key="1">
    <source>
        <dbReference type="ARBA" id="ARBA00004370"/>
    </source>
</evidence>